<comment type="caution">
    <text evidence="2">The sequence shown here is derived from an EMBL/GenBank/DDBJ whole genome shotgun (WGS) entry which is preliminary data.</text>
</comment>
<evidence type="ECO:0000313" key="3">
    <source>
        <dbReference type="Proteomes" id="UP000094243"/>
    </source>
</evidence>
<organism evidence="2 3">
    <name type="scientific">Mycolicibacterium holsaticum</name>
    <dbReference type="NCBI Taxonomy" id="152142"/>
    <lineage>
        <taxon>Bacteria</taxon>
        <taxon>Bacillati</taxon>
        <taxon>Actinomycetota</taxon>
        <taxon>Actinomycetes</taxon>
        <taxon>Mycobacteriales</taxon>
        <taxon>Mycobacteriaceae</taxon>
        <taxon>Mycolicibacterium</taxon>
    </lineage>
</organism>
<name>A0A1E3RZ84_9MYCO</name>
<dbReference type="AlphaFoldDB" id="A0A1E3RZ84"/>
<dbReference type="InterPro" id="IPR025503">
    <property type="entry name" value="DUF4391"/>
</dbReference>
<dbReference type="RefSeq" id="WP_069404363.1">
    <property type="nucleotide sequence ID" value="NZ_MIGZ01000024.1"/>
</dbReference>
<keyword evidence="1" id="KW-0175">Coiled coil</keyword>
<evidence type="ECO:0000313" key="2">
    <source>
        <dbReference type="EMBL" id="ODQ95159.1"/>
    </source>
</evidence>
<dbReference type="OrthoDB" id="9805811at2"/>
<keyword evidence="3" id="KW-1185">Reference proteome</keyword>
<dbReference type="Proteomes" id="UP000094243">
    <property type="component" value="Unassembled WGS sequence"/>
</dbReference>
<feature type="coiled-coil region" evidence="1">
    <location>
        <begin position="173"/>
        <end position="220"/>
    </location>
</feature>
<evidence type="ECO:0008006" key="4">
    <source>
        <dbReference type="Google" id="ProtNLM"/>
    </source>
</evidence>
<sequence>MTALLYRWPAAAKFGRTVPKTKFYEHGTVSGAVRDKFVSEVQRITWAYKLAQATINLPGNTDVPEIQVFQIDTKGDDVSESVLAAIDKAVKTPIIFEIVTGEGDEQRVRMAASHKQVGPATPKLSAYYTTDWQTPDAERQPLPTAISLPSLYTALLAPLTPVSARPGEELSDVAERLQTVSKLEREVASLERKLRAEPQLNRKVELRRALKTKQAELEQQR</sequence>
<evidence type="ECO:0000256" key="1">
    <source>
        <dbReference type="SAM" id="Coils"/>
    </source>
</evidence>
<dbReference type="Pfam" id="PF14335">
    <property type="entry name" value="DUF4391"/>
    <property type="match status" value="1"/>
</dbReference>
<proteinExistence type="predicted"/>
<accession>A0A1E3RZ84</accession>
<dbReference type="EMBL" id="MIGZ01000024">
    <property type="protein sequence ID" value="ODQ95159.1"/>
    <property type="molecule type" value="Genomic_DNA"/>
</dbReference>
<gene>
    <name evidence="2" type="ORF">BHQ17_06285</name>
</gene>
<reference evidence="3" key="1">
    <citation type="submission" date="2016-09" db="EMBL/GenBank/DDBJ databases">
        <authorList>
            <person name="Greninger A.L."/>
            <person name="Jerome K.R."/>
            <person name="Mcnair B."/>
            <person name="Wallis C."/>
            <person name="Fang F."/>
        </authorList>
    </citation>
    <scope>NUCLEOTIDE SEQUENCE [LARGE SCALE GENOMIC DNA]</scope>
    <source>
        <strain evidence="3">M7</strain>
    </source>
</reference>
<protein>
    <recommendedName>
        <fullName evidence="4">DUF4391 domain-containing protein</fullName>
    </recommendedName>
</protein>